<name>A0A935CEP2_9MICO</name>
<dbReference type="EMBL" id="JADIXZ010000007">
    <property type="protein sequence ID" value="MBK6302104.1"/>
    <property type="molecule type" value="Genomic_DNA"/>
</dbReference>
<organism evidence="1 2">
    <name type="scientific">Candidatus Phosphoribacter hodrii</name>
    <dbReference type="NCBI Taxonomy" id="2953743"/>
    <lineage>
        <taxon>Bacteria</taxon>
        <taxon>Bacillati</taxon>
        <taxon>Actinomycetota</taxon>
        <taxon>Actinomycetes</taxon>
        <taxon>Micrococcales</taxon>
        <taxon>Dermatophilaceae</taxon>
        <taxon>Candidatus Phosphoribacter</taxon>
    </lineage>
</organism>
<evidence type="ECO:0000313" key="1">
    <source>
        <dbReference type="EMBL" id="MBK6302104.1"/>
    </source>
</evidence>
<gene>
    <name evidence="1" type="ORF">IPF40_14080</name>
</gene>
<reference evidence="1 2" key="1">
    <citation type="submission" date="2020-10" db="EMBL/GenBank/DDBJ databases">
        <title>Connecting structure to function with the recovery of over 1000 high-quality activated sludge metagenome-assembled genomes encoding full-length rRNA genes using long-read sequencing.</title>
        <authorList>
            <person name="Singleton C.M."/>
            <person name="Petriglieri F."/>
            <person name="Kristensen J.M."/>
            <person name="Kirkegaard R.H."/>
            <person name="Michaelsen T.Y."/>
            <person name="Andersen M.H."/>
            <person name="Karst S.M."/>
            <person name="Dueholm M.S."/>
            <person name="Nielsen P.H."/>
            <person name="Albertsen M."/>
        </authorList>
    </citation>
    <scope>NUCLEOTIDE SEQUENCE [LARGE SCALE GENOMIC DNA]</scope>
    <source>
        <strain evidence="1">AalE_18-Q3-R2-46_BAT3C.188</strain>
    </source>
</reference>
<accession>A0A935CEP2</accession>
<proteinExistence type="predicted"/>
<dbReference type="Proteomes" id="UP000718281">
    <property type="component" value="Unassembled WGS sequence"/>
</dbReference>
<sequence length="473" mass="52050">MTGRPTLVELCRAAVVGPAWDHRIRRGGGAKASHVALHLGARLVQANWPAHAGTPPRPREPLTTAAADAARATLDRVLPLISEALDAHQRIVVATLEILDDKGAPTTAAVLSEFCSVRVGQHYATSIGQPLDEADVARKLAERHLDRPEPMAAEEFFQRHHTAYLRLWNQDGKEAIRTHPPSRIGLGHDERPPMIGVPGERSWQLGTDRSVYDRYRLHFSDAAKLRTRRPGREGRAVEDPEHLAQLEIWRACQGYGLARPAHRVILESLARATLDESTPLAQARAIWQRWCATPRRIAEGGPGTRDDDLTAAISAKVRLWAADQIAWSLRKSYGELSSMDDHVVRAIVQKVWMGLSAVEREEVGVVDSTLINGWVSTALDRGVAQVLHERARAIDTPPSARRCHRTCELLTERPDLARVLVNPDSDDLARQGACTAYEAAAGERWGTAWREQALTGTEAAAYVSGLTPLEEVG</sequence>
<evidence type="ECO:0000313" key="2">
    <source>
        <dbReference type="Proteomes" id="UP000718281"/>
    </source>
</evidence>
<dbReference type="AlphaFoldDB" id="A0A935CEP2"/>
<comment type="caution">
    <text evidence="1">The sequence shown here is derived from an EMBL/GenBank/DDBJ whole genome shotgun (WGS) entry which is preliminary data.</text>
</comment>
<protein>
    <submittedName>
        <fullName evidence="1">Uncharacterized protein</fullName>
    </submittedName>
</protein>